<organism evidence="5 6">
    <name type="scientific">Symbiopectobacterium purcellii</name>
    <dbReference type="NCBI Taxonomy" id="2871826"/>
    <lineage>
        <taxon>Bacteria</taxon>
        <taxon>Pseudomonadati</taxon>
        <taxon>Pseudomonadota</taxon>
        <taxon>Gammaproteobacteria</taxon>
        <taxon>Enterobacterales</taxon>
        <taxon>Enterobacteriaceae</taxon>
    </lineage>
</organism>
<dbReference type="PANTHER" id="PTHR43362">
    <property type="entry name" value="MANNITOL DEHYDROGENASE DSF1-RELATED"/>
    <property type="match status" value="1"/>
</dbReference>
<dbReference type="InterPro" id="IPR013118">
    <property type="entry name" value="Mannitol_DH_C"/>
</dbReference>
<dbReference type="InterPro" id="IPR008927">
    <property type="entry name" value="6-PGluconate_DH-like_C_sf"/>
</dbReference>
<gene>
    <name evidence="5" type="ORF">K6K13_03765</name>
</gene>
<dbReference type="InterPro" id="IPR036291">
    <property type="entry name" value="NAD(P)-bd_dom_sf"/>
</dbReference>
<evidence type="ECO:0000313" key="5">
    <source>
        <dbReference type="EMBL" id="QZN96572.1"/>
    </source>
</evidence>
<feature type="domain" description="Mannitol dehydrogenase N-terminal" evidence="3">
    <location>
        <begin position="30"/>
        <end position="278"/>
    </location>
</feature>
<dbReference type="InterPro" id="IPR050988">
    <property type="entry name" value="Mannitol_DH/Oxidoreductase"/>
</dbReference>
<dbReference type="SUPFAM" id="SSF48179">
    <property type="entry name" value="6-phosphogluconate dehydrogenase C-terminal domain-like"/>
    <property type="match status" value="1"/>
</dbReference>
<evidence type="ECO:0000259" key="4">
    <source>
        <dbReference type="Pfam" id="PF08125"/>
    </source>
</evidence>
<feature type="domain" description="Mannitol dehydrogenase C-terminal" evidence="4">
    <location>
        <begin position="287"/>
        <end position="478"/>
    </location>
</feature>
<dbReference type="Gene3D" id="1.10.1040.10">
    <property type="entry name" value="N-(1-d-carboxylethyl)-l-norvaline Dehydrogenase, domain 2"/>
    <property type="match status" value="1"/>
</dbReference>
<evidence type="ECO:0000259" key="3">
    <source>
        <dbReference type="Pfam" id="PF01232"/>
    </source>
</evidence>
<proteinExistence type="predicted"/>
<reference evidence="5 6" key="1">
    <citation type="submission" date="2021-08" db="EMBL/GenBank/DDBJ databases">
        <title>Culture and genomic analysis of Symbiopectobacterium purcellii sp. nov. gen. nov., isolated from the leafhopper Empoasca decipiens.</title>
        <authorList>
            <person name="Nadal-Jimenez P."/>
            <person name="Siozios S."/>
            <person name="Halliday N."/>
            <person name="Camara M."/>
            <person name="Hurst G.D.D."/>
        </authorList>
    </citation>
    <scope>NUCLEOTIDE SEQUENCE [LARGE SCALE GENOMIC DNA]</scope>
    <source>
        <strain evidence="5 6">SyEd1</strain>
    </source>
</reference>
<dbReference type="SUPFAM" id="SSF51735">
    <property type="entry name" value="NAD(P)-binding Rossmann-fold domains"/>
    <property type="match status" value="1"/>
</dbReference>
<dbReference type="Gene3D" id="3.40.50.720">
    <property type="entry name" value="NAD(P)-binding Rossmann-like Domain"/>
    <property type="match status" value="1"/>
</dbReference>
<dbReference type="Proteomes" id="UP000825886">
    <property type="component" value="Chromosome"/>
</dbReference>
<name>A0ABX9AN07_9ENTR</name>
<evidence type="ECO:0000256" key="2">
    <source>
        <dbReference type="ARBA" id="ARBA00023027"/>
    </source>
</evidence>
<keyword evidence="1" id="KW-0560">Oxidoreductase</keyword>
<dbReference type="RefSeq" id="WP_222159599.1">
    <property type="nucleotide sequence ID" value="NZ_CP081864.1"/>
</dbReference>
<accession>A0ABX9AN07</accession>
<dbReference type="InterPro" id="IPR013328">
    <property type="entry name" value="6PGD_dom2"/>
</dbReference>
<dbReference type="InterPro" id="IPR000669">
    <property type="entry name" value="Mannitol_DH"/>
</dbReference>
<dbReference type="Pfam" id="PF01232">
    <property type="entry name" value="Mannitol_dh"/>
    <property type="match status" value="1"/>
</dbReference>
<dbReference type="PRINTS" id="PR00084">
    <property type="entry name" value="MTLDHDRGNASE"/>
</dbReference>
<keyword evidence="2" id="KW-0520">NAD</keyword>
<dbReference type="InterPro" id="IPR023027">
    <property type="entry name" value="Mannitol_DH_CS"/>
</dbReference>
<sequence>MTDKKQNIATVTLPGNVDVPRYDRRALRPRMVHIGFGAFHRAHQALLTHRVLNQEGGDWGLCEVVLFSDDSLISALREQQHLFTVLEKGESGNQAIVVGAVCASLHAAVEGKEAILAQLADAQTEIVSLTITEKGYCLAGAHGNLDTNNAHIQHDLRYPREPLSVPGIITEALRRRHAQGIPPFSVLSCDNMPENGKAAQRAVLDFARLIAPALAAWIEREVAFPSTMVDRIVPAATAQTLHDVAEVVGVDDPCAIACEPYIQWVVEDHFTQGRPHWEAAGVQLVEDVAPYETMKLRMLNGSHSFLAYLGYLAGYAHVSDCMSDAHFRRAVRHLMLAEQAPTLTITGVDLTDYAERLLTRFANPALHHRTWQIAMDGSQKLPQRLLDGLRWHRRNGSRCEALILGVAGWMRYIGGSDDRGEAVDIRDPLKSTLQSIVASTPDDEARVQGLLALTAVFGDDLRTDPSLVHALTDAYLRLRDQGALAAVTALAQSLPD</sequence>
<dbReference type="PROSITE" id="PS00974">
    <property type="entry name" value="MANNITOL_DHGENASE"/>
    <property type="match status" value="1"/>
</dbReference>
<evidence type="ECO:0000256" key="1">
    <source>
        <dbReference type="ARBA" id="ARBA00023002"/>
    </source>
</evidence>
<protein>
    <submittedName>
        <fullName evidence="5">Fructuronate reductase</fullName>
    </submittedName>
</protein>
<dbReference type="PANTHER" id="PTHR43362:SF1">
    <property type="entry name" value="MANNITOL DEHYDROGENASE 2-RELATED"/>
    <property type="match status" value="1"/>
</dbReference>
<dbReference type="EMBL" id="CP081864">
    <property type="protein sequence ID" value="QZN96572.1"/>
    <property type="molecule type" value="Genomic_DNA"/>
</dbReference>
<evidence type="ECO:0000313" key="6">
    <source>
        <dbReference type="Proteomes" id="UP000825886"/>
    </source>
</evidence>
<keyword evidence="6" id="KW-1185">Reference proteome</keyword>
<dbReference type="InterPro" id="IPR013131">
    <property type="entry name" value="Mannitol_DH_N"/>
</dbReference>
<dbReference type="Pfam" id="PF08125">
    <property type="entry name" value="Mannitol_dh_C"/>
    <property type="match status" value="1"/>
</dbReference>